<protein>
    <submittedName>
        <fullName evidence="9">Peptidyl-dipeptidase Dcp</fullName>
        <ecNumber evidence="9">3.4.15.5</ecNumber>
    </submittedName>
</protein>
<dbReference type="Pfam" id="PF01432">
    <property type="entry name" value="Peptidase_M3"/>
    <property type="match status" value="1"/>
</dbReference>
<reference evidence="9 10" key="1">
    <citation type="submission" date="2020-08" db="EMBL/GenBank/DDBJ databases">
        <title>Genomic Encyclopedia of Type Strains, Phase IV (KMG-IV): sequencing the most valuable type-strain genomes for metagenomic binning, comparative biology and taxonomic classification.</title>
        <authorList>
            <person name="Goeker M."/>
        </authorList>
    </citation>
    <scope>NUCLEOTIDE SEQUENCE [LARGE SCALE GENOMIC DNA]</scope>
    <source>
        <strain evidence="9 10">DSM 103336</strain>
    </source>
</reference>
<keyword evidence="5 7" id="KW-0862">Zinc</keyword>
<evidence type="ECO:0000256" key="5">
    <source>
        <dbReference type="ARBA" id="ARBA00022833"/>
    </source>
</evidence>
<dbReference type="InterPro" id="IPR045090">
    <property type="entry name" value="Pept_M3A_M3B"/>
</dbReference>
<keyword evidence="6 7" id="KW-0482">Metalloprotease</keyword>
<feature type="domain" description="Peptidase M3A/M3B catalytic" evidence="8">
    <location>
        <begin position="231"/>
        <end position="662"/>
    </location>
</feature>
<dbReference type="GO" id="GO:0008241">
    <property type="term" value="F:peptidyl-dipeptidase activity"/>
    <property type="evidence" value="ECO:0007669"/>
    <property type="project" value="UniProtKB-EC"/>
</dbReference>
<name>A0A7W9BTE8_9SPHN</name>
<dbReference type="GO" id="GO:0046872">
    <property type="term" value="F:metal ion binding"/>
    <property type="evidence" value="ECO:0007669"/>
    <property type="project" value="UniProtKB-UniRule"/>
</dbReference>
<comment type="cofactor">
    <cofactor evidence="7">
        <name>Zn(2+)</name>
        <dbReference type="ChEBI" id="CHEBI:29105"/>
    </cofactor>
    <text evidence="7">Binds 1 zinc ion.</text>
</comment>
<keyword evidence="3 7" id="KW-0479">Metal-binding</keyword>
<proteinExistence type="inferred from homology"/>
<dbReference type="InterPro" id="IPR024077">
    <property type="entry name" value="Neurolysin/TOP_dom2"/>
</dbReference>
<dbReference type="GO" id="GO:0005829">
    <property type="term" value="C:cytosol"/>
    <property type="evidence" value="ECO:0007669"/>
    <property type="project" value="UniProtKB-ARBA"/>
</dbReference>
<comment type="caution">
    <text evidence="9">The sequence shown here is derived from an EMBL/GenBank/DDBJ whole genome shotgun (WGS) entry which is preliminary data.</text>
</comment>
<dbReference type="InterPro" id="IPR001567">
    <property type="entry name" value="Pept_M3A_M3B_dom"/>
</dbReference>
<dbReference type="Gene3D" id="1.10.1370.40">
    <property type="match status" value="1"/>
</dbReference>
<evidence type="ECO:0000256" key="2">
    <source>
        <dbReference type="ARBA" id="ARBA00022670"/>
    </source>
</evidence>
<dbReference type="EMBL" id="JACIJR010000005">
    <property type="protein sequence ID" value="MBB5729794.1"/>
    <property type="molecule type" value="Genomic_DNA"/>
</dbReference>
<dbReference type="PANTHER" id="PTHR43660">
    <property type="entry name" value="DIPEPTIDYL CARBOXYPEPTIDASE"/>
    <property type="match status" value="1"/>
</dbReference>
<dbReference type="GO" id="GO:0004222">
    <property type="term" value="F:metalloendopeptidase activity"/>
    <property type="evidence" value="ECO:0007669"/>
    <property type="project" value="InterPro"/>
</dbReference>
<evidence type="ECO:0000313" key="10">
    <source>
        <dbReference type="Proteomes" id="UP000546701"/>
    </source>
</evidence>
<dbReference type="EC" id="3.4.15.5" evidence="9"/>
<dbReference type="GO" id="GO:0006508">
    <property type="term" value="P:proteolysis"/>
    <property type="evidence" value="ECO:0007669"/>
    <property type="project" value="UniProtKB-KW"/>
</dbReference>
<evidence type="ECO:0000256" key="4">
    <source>
        <dbReference type="ARBA" id="ARBA00022801"/>
    </source>
</evidence>
<dbReference type="CDD" id="cd06456">
    <property type="entry name" value="M3A_DCP"/>
    <property type="match status" value="1"/>
</dbReference>
<evidence type="ECO:0000256" key="1">
    <source>
        <dbReference type="ARBA" id="ARBA00006040"/>
    </source>
</evidence>
<accession>A0A7W9BTE8</accession>
<dbReference type="Proteomes" id="UP000546701">
    <property type="component" value="Unassembled WGS sequence"/>
</dbReference>
<dbReference type="PANTHER" id="PTHR43660:SF1">
    <property type="entry name" value="DIPEPTIDYL CARBOXYPEPTIDASE"/>
    <property type="match status" value="1"/>
</dbReference>
<evidence type="ECO:0000256" key="7">
    <source>
        <dbReference type="RuleBase" id="RU003435"/>
    </source>
</evidence>
<keyword evidence="4 7" id="KW-0378">Hydrolase</keyword>
<keyword evidence="2 7" id="KW-0645">Protease</keyword>
<dbReference type="AlphaFoldDB" id="A0A7W9BTE8"/>
<dbReference type="InterPro" id="IPR034005">
    <property type="entry name" value="M3A_DCP"/>
</dbReference>
<dbReference type="Gene3D" id="1.10.1370.10">
    <property type="entry name" value="Neurolysin, domain 3"/>
    <property type="match status" value="1"/>
</dbReference>
<evidence type="ECO:0000259" key="8">
    <source>
        <dbReference type="Pfam" id="PF01432"/>
    </source>
</evidence>
<dbReference type="Gene3D" id="3.40.390.10">
    <property type="entry name" value="Collagenase (Catalytic Domain)"/>
    <property type="match status" value="1"/>
</dbReference>
<keyword evidence="9" id="KW-0121">Carboxypeptidase</keyword>
<dbReference type="SUPFAM" id="SSF55486">
    <property type="entry name" value="Metalloproteases ('zincins'), catalytic domain"/>
    <property type="match status" value="1"/>
</dbReference>
<dbReference type="RefSeq" id="WP_229673929.1">
    <property type="nucleotide sequence ID" value="NZ_BMJP01000003.1"/>
</dbReference>
<organism evidence="9 10">
    <name type="scientific">Sphingomonas prati</name>
    <dbReference type="NCBI Taxonomy" id="1843237"/>
    <lineage>
        <taxon>Bacteria</taxon>
        <taxon>Pseudomonadati</taxon>
        <taxon>Pseudomonadota</taxon>
        <taxon>Alphaproteobacteria</taxon>
        <taxon>Sphingomonadales</taxon>
        <taxon>Sphingomonadaceae</taxon>
        <taxon>Sphingomonas</taxon>
    </lineage>
</organism>
<evidence type="ECO:0000313" key="9">
    <source>
        <dbReference type="EMBL" id="MBB5729794.1"/>
    </source>
</evidence>
<comment type="similarity">
    <text evidence="1 7">Belongs to the peptidase M3 family.</text>
</comment>
<evidence type="ECO:0000256" key="6">
    <source>
        <dbReference type="ARBA" id="ARBA00023049"/>
    </source>
</evidence>
<dbReference type="GO" id="GO:0004180">
    <property type="term" value="F:carboxypeptidase activity"/>
    <property type="evidence" value="ECO:0007669"/>
    <property type="project" value="UniProtKB-KW"/>
</dbReference>
<dbReference type="FunFam" id="3.40.390.10:FF:000009">
    <property type="entry name" value="Oligopeptidase A"/>
    <property type="match status" value="1"/>
</dbReference>
<evidence type="ECO:0000256" key="3">
    <source>
        <dbReference type="ARBA" id="ARBA00022723"/>
    </source>
</evidence>
<keyword evidence="10" id="KW-1185">Reference proteome</keyword>
<dbReference type="InterPro" id="IPR024079">
    <property type="entry name" value="MetalloPept_cat_dom_sf"/>
</dbReference>
<gene>
    <name evidence="9" type="ORF">FHS99_002290</name>
</gene>
<sequence>MSLNPLLADWDTPFGAPPFDLIEAGHVLPALEIAMAEKMAEIRAIADATGPATFDSVIAPLERSGAALAKVGRVFWTLSSAHGDAGIRAIEAEVSERMSVHGTAIAHDPALFARVAAVWQARELAGLTAEQLRLVDNVYHGFINDGAGLEPADKARFAAIDARLAALSVAFGQNVMGAVGDWSLVADEAEVDGLPQAVRDAAGARAATEGLAGRYRFTLDRGDFEAVTTFATNRELRETMWRAFTQRCDGDAYDNNPLVAEIVALRRERAALLGHATYADYKLVDSMAASPGAAHALLMRLWAPARAKAIAETATLQLLADRDGVTIAPWDWRFYAEQVRREEYALDAAAVRALLRVEAVRAAAFDVAGRLYGLRFVARPDVPVYHPDVAAWDVRDAAGEAVGLLYTDYFARPTKHGGAWMGSLRVQERMDGPVLPIVYTVANFSKAPVAADSRLSLDEARTLFHEFGHALHALLSNVTYPSLAGTAVARDFVEFPSKFMEHWIVAPEVLRGFGMDDAMIAAIGAGDGFGQGFSTVELTGSSIVDLALHRATEPVDAPAFEAAMLAELQMPDAIVLRHRLPHFTHVFDGGYAAAYYSYLWAEVLDEDAFDSFAEPGRLFDRGLAERFRDEVLARGDSRDPMLSFVAFRGRGPDEAPLLRQRGLVG</sequence>